<dbReference type="VEuPathDB" id="FungiDB:TRICI_000378"/>
<feature type="repeat" description="WD" evidence="5">
    <location>
        <begin position="66"/>
        <end position="98"/>
    </location>
</feature>
<feature type="repeat" description="WD" evidence="5">
    <location>
        <begin position="167"/>
        <end position="209"/>
    </location>
</feature>
<dbReference type="GO" id="GO:0007165">
    <property type="term" value="P:signal transduction"/>
    <property type="evidence" value="ECO:0007669"/>
    <property type="project" value="UniProtKB-KW"/>
</dbReference>
<evidence type="ECO:0000256" key="1">
    <source>
        <dbReference type="ARBA" id="ARBA00009768"/>
    </source>
</evidence>
<dbReference type="PANTHER" id="PTHR19850">
    <property type="entry name" value="GUANINE NUCLEOTIDE-BINDING PROTEIN BETA G PROTEIN BETA"/>
    <property type="match status" value="1"/>
</dbReference>
<gene>
    <name evidence="6" type="ORF">TRICI_000378</name>
</gene>
<evidence type="ECO:0000313" key="7">
    <source>
        <dbReference type="Proteomes" id="UP000761534"/>
    </source>
</evidence>
<dbReference type="PROSITE" id="PS50082">
    <property type="entry name" value="WD_REPEATS_2"/>
    <property type="match status" value="6"/>
</dbReference>
<feature type="repeat" description="WD" evidence="5">
    <location>
        <begin position="340"/>
        <end position="373"/>
    </location>
</feature>
<comment type="caution">
    <text evidence="6">The sequence shown here is derived from an EMBL/GenBank/DDBJ whole genome shotgun (WGS) entry which is preliminary data.</text>
</comment>
<evidence type="ECO:0000256" key="2">
    <source>
        <dbReference type="ARBA" id="ARBA00022574"/>
    </source>
</evidence>
<protein>
    <recommendedName>
        <fullName evidence="8">Anaphase-promoting complex subunit 4 WD40 domain-containing protein</fullName>
    </recommendedName>
</protein>
<organism evidence="6 7">
    <name type="scientific">Trichomonascus ciferrii</name>
    <dbReference type="NCBI Taxonomy" id="44093"/>
    <lineage>
        <taxon>Eukaryota</taxon>
        <taxon>Fungi</taxon>
        <taxon>Dikarya</taxon>
        <taxon>Ascomycota</taxon>
        <taxon>Saccharomycotina</taxon>
        <taxon>Dipodascomycetes</taxon>
        <taxon>Dipodascales</taxon>
        <taxon>Trichomonascaceae</taxon>
        <taxon>Trichomonascus</taxon>
        <taxon>Trichomonascus ciferrii complex</taxon>
    </lineage>
</organism>
<dbReference type="InterPro" id="IPR001632">
    <property type="entry name" value="WD40_G-protein_beta-like"/>
</dbReference>
<dbReference type="InterPro" id="IPR016346">
    <property type="entry name" value="G-protein_beta_1-5"/>
</dbReference>
<dbReference type="Pfam" id="PF25391">
    <property type="entry name" value="WD40_Gbeta"/>
    <property type="match status" value="1"/>
</dbReference>
<dbReference type="EMBL" id="SWFS01000033">
    <property type="protein sequence ID" value="KAA8917468.1"/>
    <property type="molecule type" value="Genomic_DNA"/>
</dbReference>
<name>A0A642VDL0_9ASCO</name>
<keyword evidence="3" id="KW-0677">Repeat</keyword>
<dbReference type="OrthoDB" id="10255630at2759"/>
<dbReference type="CDD" id="cd00200">
    <property type="entry name" value="WD40"/>
    <property type="match status" value="1"/>
</dbReference>
<dbReference type="PRINTS" id="PR00320">
    <property type="entry name" value="GPROTEINBRPT"/>
</dbReference>
<feature type="repeat" description="WD" evidence="5">
    <location>
        <begin position="298"/>
        <end position="331"/>
    </location>
</feature>
<dbReference type="SMART" id="SM00320">
    <property type="entry name" value="WD40"/>
    <property type="match status" value="7"/>
</dbReference>
<dbReference type="PIRSF" id="PIRSF002394">
    <property type="entry name" value="GN-bd_beta"/>
    <property type="match status" value="1"/>
</dbReference>
<dbReference type="InterPro" id="IPR036322">
    <property type="entry name" value="WD40_repeat_dom_sf"/>
</dbReference>
<keyword evidence="4" id="KW-0807">Transducer</keyword>
<dbReference type="PRINTS" id="PR00319">
    <property type="entry name" value="GPROTEINB"/>
</dbReference>
<reference evidence="6" key="1">
    <citation type="journal article" date="2019" name="G3 (Bethesda)">
        <title>Genome Assemblies of Two Rare Opportunistic Yeast Pathogens: Diutina rugosa (syn. Candida rugosa) and Trichomonascus ciferrii (syn. Candida ciferrii).</title>
        <authorList>
            <person name="Mixao V."/>
            <person name="Saus E."/>
            <person name="Hansen A.P."/>
            <person name="Lass-Florl C."/>
            <person name="Gabaldon T."/>
        </authorList>
    </citation>
    <scope>NUCLEOTIDE SEQUENCE</scope>
    <source>
        <strain evidence="6">CBS 4856</strain>
    </source>
</reference>
<comment type="similarity">
    <text evidence="1">Belongs to the WD repeat G protein beta family.</text>
</comment>
<dbReference type="Proteomes" id="UP000761534">
    <property type="component" value="Unassembled WGS sequence"/>
</dbReference>
<feature type="repeat" description="WD" evidence="5">
    <location>
        <begin position="260"/>
        <end position="285"/>
    </location>
</feature>
<accession>A0A642VDL0</accession>
<dbReference type="InterPro" id="IPR015943">
    <property type="entry name" value="WD40/YVTN_repeat-like_dom_sf"/>
</dbReference>
<keyword evidence="7" id="KW-1185">Reference proteome</keyword>
<proteinExistence type="inferred from homology"/>
<dbReference type="PROSITE" id="PS00678">
    <property type="entry name" value="WD_REPEATS_1"/>
    <property type="match status" value="2"/>
</dbReference>
<dbReference type="SUPFAM" id="SSF50978">
    <property type="entry name" value="WD40 repeat-like"/>
    <property type="match status" value="1"/>
</dbReference>
<evidence type="ECO:0000256" key="3">
    <source>
        <dbReference type="ARBA" id="ARBA00022737"/>
    </source>
</evidence>
<dbReference type="InterPro" id="IPR001680">
    <property type="entry name" value="WD40_rpt"/>
</dbReference>
<dbReference type="Gene3D" id="2.130.10.10">
    <property type="entry name" value="YVTN repeat-like/Quinoprotein amine dehydrogenase"/>
    <property type="match status" value="1"/>
</dbReference>
<keyword evidence="2 5" id="KW-0853">WD repeat</keyword>
<evidence type="ECO:0000313" key="6">
    <source>
        <dbReference type="EMBL" id="KAA8917468.1"/>
    </source>
</evidence>
<feature type="repeat" description="WD" evidence="5">
    <location>
        <begin position="210"/>
        <end position="244"/>
    </location>
</feature>
<dbReference type="AlphaFoldDB" id="A0A642VDL0"/>
<dbReference type="PROSITE" id="PS50294">
    <property type="entry name" value="WD_REPEATS_REGION"/>
    <property type="match status" value="4"/>
</dbReference>
<sequence>MSTTMVMPAATTEEKLRQIQNAKAETEALRHQIVYRKNQVLDATLPEVASGTPPLGDLRLRGRSVFKGHIGKVYSMKLSRDDQYLVSAAQDGIVLVWDAYTTSKCEAIPLENSWVLACAASPDNRLLATGGLDNVCTISPLQEESVLLDERNKRRSRIRPRTPLCKLKGHRGYVSEIEFLGDDGRHVITASTDMSVCVWDVEKGERVLALSDHLGDVNDLATTRDPNILASAAADNTVKLWDVRQRPPRSIQTFHAECELNTVDFFPDGNAVAAGGEDGVVRLYDRRCDCRIGVYGSADELNQAVTSIKFTPSGRLLVTGWRDGSFGQWDILKNVWLSHSPGHSAEITNIQVAHDGHRMYTSSWDSTLRAWEP</sequence>
<evidence type="ECO:0000256" key="4">
    <source>
        <dbReference type="ARBA" id="ARBA00023224"/>
    </source>
</evidence>
<dbReference type="InterPro" id="IPR020472">
    <property type="entry name" value="WD40_PAC1"/>
</dbReference>
<evidence type="ECO:0000256" key="5">
    <source>
        <dbReference type="PROSITE-ProRule" id="PRU00221"/>
    </source>
</evidence>
<evidence type="ECO:0008006" key="8">
    <source>
        <dbReference type="Google" id="ProtNLM"/>
    </source>
</evidence>
<dbReference type="InterPro" id="IPR019775">
    <property type="entry name" value="WD40_repeat_CS"/>
</dbReference>